<keyword evidence="3" id="KW-1185">Reference proteome</keyword>
<dbReference type="Proteomes" id="UP000321917">
    <property type="component" value="Unassembled WGS sequence"/>
</dbReference>
<dbReference type="Proteomes" id="UP000321525">
    <property type="component" value="Unassembled WGS sequence"/>
</dbReference>
<evidence type="ECO:0000313" key="2">
    <source>
        <dbReference type="EMBL" id="TWX63293.1"/>
    </source>
</evidence>
<protein>
    <submittedName>
        <fullName evidence="2">Uncharacterized protein</fullName>
    </submittedName>
</protein>
<dbReference type="EMBL" id="VOLR01000035">
    <property type="protein sequence ID" value="TWX54513.1"/>
    <property type="molecule type" value="Genomic_DNA"/>
</dbReference>
<dbReference type="AlphaFoldDB" id="A0A5C6Q371"/>
<organism evidence="2 4">
    <name type="scientific">Colwellia hornerae</name>
    <dbReference type="NCBI Taxonomy" id="89402"/>
    <lineage>
        <taxon>Bacteria</taxon>
        <taxon>Pseudomonadati</taxon>
        <taxon>Pseudomonadota</taxon>
        <taxon>Gammaproteobacteria</taxon>
        <taxon>Alteromonadales</taxon>
        <taxon>Colwelliaceae</taxon>
        <taxon>Colwellia</taxon>
    </lineage>
</organism>
<gene>
    <name evidence="1" type="ORF">ESZ26_17740</name>
    <name evidence="2" type="ORF">ESZ27_17325</name>
</gene>
<proteinExistence type="predicted"/>
<evidence type="ECO:0000313" key="3">
    <source>
        <dbReference type="Proteomes" id="UP000321525"/>
    </source>
</evidence>
<reference evidence="2 4" key="1">
    <citation type="submission" date="2019-07" db="EMBL/GenBank/DDBJ databases">
        <title>Genomes of sea-ice associated Colwellia species.</title>
        <authorList>
            <person name="Bowman J.P."/>
        </authorList>
    </citation>
    <scope>NUCLEOTIDE SEQUENCE [LARGE SCALE GENOMIC DNA]</scope>
    <source>
        <strain evidence="1 3">ACAM 607</strain>
        <strain evidence="2 4">IC036</strain>
    </source>
</reference>
<sequence length="113" mass="12712">MKSTLQKVSEIIAKANDLFYNKFDNVDTLMGIMDKNLRNQGMKADAITIDCIAQNKKIVVLIYDEKPNTIVIALGSKEGDIYSSAEYALNELSEAIIIDIMEKNFIPQENYTS</sequence>
<evidence type="ECO:0000313" key="4">
    <source>
        <dbReference type="Proteomes" id="UP000321917"/>
    </source>
</evidence>
<evidence type="ECO:0000313" key="1">
    <source>
        <dbReference type="EMBL" id="TWX54513.1"/>
    </source>
</evidence>
<accession>A0A5C6Q371</accession>
<dbReference type="OrthoDB" id="6182692at2"/>
<comment type="caution">
    <text evidence="2">The sequence shown here is derived from an EMBL/GenBank/DDBJ whole genome shotgun (WGS) entry which is preliminary data.</text>
</comment>
<dbReference type="RefSeq" id="WP_146800959.1">
    <property type="nucleotide sequence ID" value="NZ_VOLP01000034.1"/>
</dbReference>
<name>A0A5C6Q371_9GAMM</name>
<dbReference type="EMBL" id="VOLQ01000047">
    <property type="protein sequence ID" value="TWX63293.1"/>
    <property type="molecule type" value="Genomic_DNA"/>
</dbReference>